<dbReference type="Pfam" id="PF00107">
    <property type="entry name" value="ADH_zinc_N"/>
    <property type="match status" value="1"/>
</dbReference>
<dbReference type="OrthoDB" id="61978at2759"/>
<dbReference type="InterPro" id="IPR011032">
    <property type="entry name" value="GroES-like_sf"/>
</dbReference>
<dbReference type="EMBL" id="MPUH01000050">
    <property type="protein sequence ID" value="OMJ92993.1"/>
    <property type="molecule type" value="Genomic_DNA"/>
</dbReference>
<evidence type="ECO:0000313" key="4">
    <source>
        <dbReference type="EMBL" id="OMJ92993.1"/>
    </source>
</evidence>
<dbReference type="Proteomes" id="UP000187209">
    <property type="component" value="Unassembled WGS sequence"/>
</dbReference>
<gene>
    <name evidence="4" type="ORF">SteCoe_4071</name>
</gene>
<dbReference type="InterPro" id="IPR020843">
    <property type="entry name" value="ER"/>
</dbReference>
<dbReference type="Gene3D" id="3.40.50.720">
    <property type="entry name" value="NAD(P)-binding Rossmann-like Domain"/>
    <property type="match status" value="1"/>
</dbReference>
<evidence type="ECO:0000256" key="2">
    <source>
        <dbReference type="ARBA" id="ARBA00023002"/>
    </source>
</evidence>
<dbReference type="GO" id="GO:0016651">
    <property type="term" value="F:oxidoreductase activity, acting on NAD(P)H"/>
    <property type="evidence" value="ECO:0007669"/>
    <property type="project" value="TreeGrafter"/>
</dbReference>
<protein>
    <recommendedName>
        <fullName evidence="3">Enoyl reductase (ER) domain-containing protein</fullName>
    </recommendedName>
</protein>
<evidence type="ECO:0000256" key="1">
    <source>
        <dbReference type="ARBA" id="ARBA00022857"/>
    </source>
</evidence>
<dbReference type="PANTHER" id="PTHR48106">
    <property type="entry name" value="QUINONE OXIDOREDUCTASE PIG3-RELATED"/>
    <property type="match status" value="1"/>
</dbReference>
<sequence length="328" mass="35734">MSTTFSALRINHKGSIEELHIEQLPFPELQEGFVLIKVECSTINPSDYLNILGHYPGGDAPLTPGFEGSGTVTKSGGGSLADSLLNKRVTFIASGTWAEYTVASATSVFPLLDSITFEQGASLNINPLTVALFIEKVKLRPSKAFVQNAGASALAKQFIRWSQRLGITSINLVRRQEQVDLLKSFGAEYVFNTSEDGWKNKAKEIATQFGVTVGFDAIGGKDTQDLADIIGYKGVVYNYGLLSGKSCEMGPASLQFQDKRLKGLWLSAWFKVTDYEKKLEASMSVQQNIDVLGTEYGHTVSLGNVKTALASYLQNATNNKVLIRTIVE</sequence>
<name>A0A1R2CVI6_9CILI</name>
<accession>A0A1R2CVI6</accession>
<proteinExistence type="predicted"/>
<dbReference type="InterPro" id="IPR013149">
    <property type="entry name" value="ADH-like_C"/>
</dbReference>
<dbReference type="SUPFAM" id="SSF50129">
    <property type="entry name" value="GroES-like"/>
    <property type="match status" value="1"/>
</dbReference>
<evidence type="ECO:0000313" key="5">
    <source>
        <dbReference type="Proteomes" id="UP000187209"/>
    </source>
</evidence>
<organism evidence="4 5">
    <name type="scientific">Stentor coeruleus</name>
    <dbReference type="NCBI Taxonomy" id="5963"/>
    <lineage>
        <taxon>Eukaryota</taxon>
        <taxon>Sar</taxon>
        <taxon>Alveolata</taxon>
        <taxon>Ciliophora</taxon>
        <taxon>Postciliodesmatophora</taxon>
        <taxon>Heterotrichea</taxon>
        <taxon>Heterotrichida</taxon>
        <taxon>Stentoridae</taxon>
        <taxon>Stentor</taxon>
    </lineage>
</organism>
<evidence type="ECO:0000259" key="3">
    <source>
        <dbReference type="SMART" id="SM00829"/>
    </source>
</evidence>
<reference evidence="4 5" key="1">
    <citation type="submission" date="2016-11" db="EMBL/GenBank/DDBJ databases">
        <title>The macronuclear genome of Stentor coeruleus: a giant cell with tiny introns.</title>
        <authorList>
            <person name="Slabodnick M."/>
            <person name="Ruby J.G."/>
            <person name="Reiff S.B."/>
            <person name="Swart E.C."/>
            <person name="Gosai S."/>
            <person name="Prabakaran S."/>
            <person name="Witkowska E."/>
            <person name="Larue G.E."/>
            <person name="Fisher S."/>
            <person name="Freeman R.M."/>
            <person name="Gunawardena J."/>
            <person name="Chu W."/>
            <person name="Stover N.A."/>
            <person name="Gregory B.D."/>
            <person name="Nowacki M."/>
            <person name="Derisi J."/>
            <person name="Roy S.W."/>
            <person name="Marshall W.F."/>
            <person name="Sood P."/>
        </authorList>
    </citation>
    <scope>NUCLEOTIDE SEQUENCE [LARGE SCALE GENOMIC DNA]</scope>
    <source>
        <strain evidence="4">WM001</strain>
    </source>
</reference>
<dbReference type="GO" id="GO:0070402">
    <property type="term" value="F:NADPH binding"/>
    <property type="evidence" value="ECO:0007669"/>
    <property type="project" value="TreeGrafter"/>
</dbReference>
<dbReference type="Gene3D" id="3.90.180.10">
    <property type="entry name" value="Medium-chain alcohol dehydrogenases, catalytic domain"/>
    <property type="match status" value="1"/>
</dbReference>
<dbReference type="SUPFAM" id="SSF51735">
    <property type="entry name" value="NAD(P)-binding Rossmann-fold domains"/>
    <property type="match status" value="1"/>
</dbReference>
<dbReference type="InterPro" id="IPR036291">
    <property type="entry name" value="NAD(P)-bd_dom_sf"/>
</dbReference>
<keyword evidence="1" id="KW-0521">NADP</keyword>
<dbReference type="Pfam" id="PF08240">
    <property type="entry name" value="ADH_N"/>
    <property type="match status" value="1"/>
</dbReference>
<comment type="caution">
    <text evidence="4">The sequence shown here is derived from an EMBL/GenBank/DDBJ whole genome shotgun (WGS) entry which is preliminary data.</text>
</comment>
<dbReference type="PANTHER" id="PTHR48106:SF18">
    <property type="entry name" value="QUINONE OXIDOREDUCTASE PIG3"/>
    <property type="match status" value="1"/>
</dbReference>
<feature type="domain" description="Enoyl reductase (ER)" evidence="3">
    <location>
        <begin position="14"/>
        <end position="323"/>
    </location>
</feature>
<dbReference type="AlphaFoldDB" id="A0A1R2CVI6"/>
<dbReference type="InterPro" id="IPR013154">
    <property type="entry name" value="ADH-like_N"/>
</dbReference>
<dbReference type="SMART" id="SM00829">
    <property type="entry name" value="PKS_ER"/>
    <property type="match status" value="1"/>
</dbReference>
<keyword evidence="5" id="KW-1185">Reference proteome</keyword>
<keyword evidence="2" id="KW-0560">Oxidoreductase</keyword>